<keyword evidence="1" id="KW-0732">Signal</keyword>
<sequence>MKKRLVSLVAAAALLGSVSLASAGTVTTKGDTNISIGGFIQTYFDWANNQTNLGYQANPEYTAPGKKNTAAQTSLGTSTQFSRISLGLSNPTEGITGVVEGDFWGGGAGQQLYEKGNFRLRHAYIVKEFCQEGCNYTPWLLIGQTWDPLAMLNSFTLNSIVGIAGQNYGEGVVRTSQIGFGVKFDLGSVKLNPGIYAANLAGDSTFTNSYLVATAYNVPNPTQYTLSQRLVSPGFAFKLPVEFNTGFGSPASAYAGFGWQPMKLTNAKAGIDSKNENAWMATVGLTLPVYFVNLTGNFHYERGMTAFDMPLFGSTYTMPSFYIDSNGSVQAVRGTSWNAQAQIDFNKLAQVPVTFAFGYGQTVFSNYGELADGTTPLVRKMGTMFANVNYQLTKSLALGLEYDRNRTYYVGAGNDGGSAQNGNQVFLRGMYSF</sequence>
<dbReference type="AlphaFoldDB" id="A0A1G6P2E2"/>
<gene>
    <name evidence="2" type="ORF">SAMN05660835_01307</name>
</gene>
<evidence type="ECO:0008006" key="4">
    <source>
        <dbReference type="Google" id="ProtNLM"/>
    </source>
</evidence>
<name>A0A1G6P2E2_9BACT</name>
<dbReference type="OrthoDB" id="5502352at2"/>
<evidence type="ECO:0000313" key="3">
    <source>
        <dbReference type="Proteomes" id="UP000199411"/>
    </source>
</evidence>
<protein>
    <recommendedName>
        <fullName evidence="4">Porin</fullName>
    </recommendedName>
</protein>
<evidence type="ECO:0000256" key="1">
    <source>
        <dbReference type="SAM" id="SignalP"/>
    </source>
</evidence>
<dbReference type="Proteomes" id="UP000199411">
    <property type="component" value="Unassembled WGS sequence"/>
</dbReference>
<reference evidence="3" key="1">
    <citation type="submission" date="2016-10" db="EMBL/GenBank/DDBJ databases">
        <authorList>
            <person name="Varghese N."/>
            <person name="Submissions S."/>
        </authorList>
    </citation>
    <scope>NUCLEOTIDE SEQUENCE [LARGE SCALE GENOMIC DNA]</scope>
    <source>
        <strain evidence="3">DSM 8415</strain>
    </source>
</reference>
<keyword evidence="3" id="KW-1185">Reference proteome</keyword>
<accession>A0A1G6P2E2</accession>
<feature type="chain" id="PRO_5011489082" description="Porin" evidence="1">
    <location>
        <begin position="24"/>
        <end position="433"/>
    </location>
</feature>
<proteinExistence type="predicted"/>
<feature type="signal peptide" evidence="1">
    <location>
        <begin position="1"/>
        <end position="23"/>
    </location>
</feature>
<dbReference type="RefSeq" id="WP_092129057.1">
    <property type="nucleotide sequence ID" value="NZ_FMYU01000008.1"/>
</dbReference>
<organism evidence="2 3">
    <name type="scientific">Desulfurella multipotens</name>
    <dbReference type="NCBI Taxonomy" id="79269"/>
    <lineage>
        <taxon>Bacteria</taxon>
        <taxon>Pseudomonadati</taxon>
        <taxon>Campylobacterota</taxon>
        <taxon>Desulfurellia</taxon>
        <taxon>Desulfurellales</taxon>
        <taxon>Desulfurellaceae</taxon>
        <taxon>Desulfurella</taxon>
    </lineage>
</organism>
<dbReference type="EMBL" id="FMYU01000008">
    <property type="protein sequence ID" value="SDC74352.1"/>
    <property type="molecule type" value="Genomic_DNA"/>
</dbReference>
<dbReference type="SUPFAM" id="SSF56935">
    <property type="entry name" value="Porins"/>
    <property type="match status" value="1"/>
</dbReference>
<evidence type="ECO:0000313" key="2">
    <source>
        <dbReference type="EMBL" id="SDC74352.1"/>
    </source>
</evidence>